<sequence length="170" mass="19322">MKTHFVNSGTEIPNCEQIEPGESLTKLSKEFGVGISTVKDARRDSERIKVLCSVQWQISQIAEKSKEKPKEIKTQKSDFFMDNAPVHPDIETLKAENITCIFMPPNTTTILQPMDQGMIESIKGSYRKQLLSKLLFEGDDNEEEEAACSVVKFWKAVTLKDCVYMINEAW</sequence>
<comment type="caution">
    <text evidence="2">The sequence shown here is derived from an EMBL/GenBank/DDBJ whole genome shotgun (WGS) entry which is preliminary data.</text>
</comment>
<name>A0A4Y2L394_ARAVE</name>
<gene>
    <name evidence="2" type="ORF">AVEN_140541_1</name>
</gene>
<evidence type="ECO:0000313" key="2">
    <source>
        <dbReference type="EMBL" id="GBN08889.1"/>
    </source>
</evidence>
<dbReference type="OrthoDB" id="6512965at2759"/>
<proteinExistence type="predicted"/>
<accession>A0A4Y2L394</accession>
<dbReference type="PANTHER" id="PTHR19303:SF73">
    <property type="entry name" value="PROTEIN PDC2"/>
    <property type="match status" value="1"/>
</dbReference>
<dbReference type="Proteomes" id="UP000499080">
    <property type="component" value="Unassembled WGS sequence"/>
</dbReference>
<feature type="domain" description="DDE-1" evidence="1">
    <location>
        <begin position="75"/>
        <end position="170"/>
    </location>
</feature>
<dbReference type="Pfam" id="PF03184">
    <property type="entry name" value="DDE_1"/>
    <property type="match status" value="1"/>
</dbReference>
<dbReference type="PANTHER" id="PTHR19303">
    <property type="entry name" value="TRANSPOSON"/>
    <property type="match status" value="1"/>
</dbReference>
<dbReference type="EMBL" id="BGPR01005302">
    <property type="protein sequence ID" value="GBN08889.1"/>
    <property type="molecule type" value="Genomic_DNA"/>
</dbReference>
<organism evidence="2 3">
    <name type="scientific">Araneus ventricosus</name>
    <name type="common">Orbweaver spider</name>
    <name type="synonym">Epeira ventricosa</name>
    <dbReference type="NCBI Taxonomy" id="182803"/>
    <lineage>
        <taxon>Eukaryota</taxon>
        <taxon>Metazoa</taxon>
        <taxon>Ecdysozoa</taxon>
        <taxon>Arthropoda</taxon>
        <taxon>Chelicerata</taxon>
        <taxon>Arachnida</taxon>
        <taxon>Araneae</taxon>
        <taxon>Araneomorphae</taxon>
        <taxon>Entelegynae</taxon>
        <taxon>Araneoidea</taxon>
        <taxon>Araneidae</taxon>
        <taxon>Araneus</taxon>
    </lineage>
</organism>
<evidence type="ECO:0000313" key="3">
    <source>
        <dbReference type="Proteomes" id="UP000499080"/>
    </source>
</evidence>
<dbReference type="GO" id="GO:0005634">
    <property type="term" value="C:nucleus"/>
    <property type="evidence" value="ECO:0007669"/>
    <property type="project" value="TreeGrafter"/>
</dbReference>
<evidence type="ECO:0000259" key="1">
    <source>
        <dbReference type="Pfam" id="PF03184"/>
    </source>
</evidence>
<dbReference type="InterPro" id="IPR050863">
    <property type="entry name" value="CenT-Element_Derived"/>
</dbReference>
<reference evidence="2 3" key="1">
    <citation type="journal article" date="2019" name="Sci. Rep.">
        <title>Orb-weaving spider Araneus ventricosus genome elucidates the spidroin gene catalogue.</title>
        <authorList>
            <person name="Kono N."/>
            <person name="Nakamura H."/>
            <person name="Ohtoshi R."/>
            <person name="Moran D.A.P."/>
            <person name="Shinohara A."/>
            <person name="Yoshida Y."/>
            <person name="Fujiwara M."/>
            <person name="Mori M."/>
            <person name="Tomita M."/>
            <person name="Arakawa K."/>
        </authorList>
    </citation>
    <scope>NUCLEOTIDE SEQUENCE [LARGE SCALE GENOMIC DNA]</scope>
</reference>
<protein>
    <recommendedName>
        <fullName evidence="1">DDE-1 domain-containing protein</fullName>
    </recommendedName>
</protein>
<keyword evidence="3" id="KW-1185">Reference proteome</keyword>
<dbReference type="AlphaFoldDB" id="A0A4Y2L394"/>
<dbReference type="InterPro" id="IPR004875">
    <property type="entry name" value="DDE_SF_endonuclease_dom"/>
</dbReference>
<dbReference type="GO" id="GO:0003677">
    <property type="term" value="F:DNA binding"/>
    <property type="evidence" value="ECO:0007669"/>
    <property type="project" value="TreeGrafter"/>
</dbReference>